<dbReference type="NCBIfam" id="NF040535">
    <property type="entry name" value="LiaF_C_term"/>
    <property type="match status" value="1"/>
</dbReference>
<keyword evidence="1" id="KW-0812">Transmembrane</keyword>
<dbReference type="RefSeq" id="WP_144450432.1">
    <property type="nucleotide sequence ID" value="NZ_VLKZ01000005.1"/>
</dbReference>
<dbReference type="GO" id="GO:0016020">
    <property type="term" value="C:membrane"/>
    <property type="evidence" value="ECO:0007669"/>
    <property type="project" value="InterPro"/>
</dbReference>
<comment type="caution">
    <text evidence="4">The sequence shown here is derived from an EMBL/GenBank/DDBJ whole genome shotgun (WGS) entry which is preliminary data.</text>
</comment>
<keyword evidence="5" id="KW-1185">Reference proteome</keyword>
<gene>
    <name evidence="4" type="ORF">IQ10_02120</name>
</gene>
<dbReference type="InterPro" id="IPR024425">
    <property type="entry name" value="LiaF-like_C"/>
</dbReference>
<evidence type="ECO:0000259" key="3">
    <source>
        <dbReference type="Pfam" id="PF22570"/>
    </source>
</evidence>
<accession>A0A562QHL5</accession>
<feature type="transmembrane region" description="Helical" evidence="1">
    <location>
        <begin position="70"/>
        <end position="89"/>
    </location>
</feature>
<evidence type="ECO:0000259" key="2">
    <source>
        <dbReference type="Pfam" id="PF09922"/>
    </source>
</evidence>
<dbReference type="Pfam" id="PF22570">
    <property type="entry name" value="LiaF-TM"/>
    <property type="match status" value="1"/>
</dbReference>
<dbReference type="Proteomes" id="UP000315711">
    <property type="component" value="Unassembled WGS sequence"/>
</dbReference>
<dbReference type="OrthoDB" id="2351415at2"/>
<reference evidence="4 5" key="1">
    <citation type="journal article" date="2015" name="Stand. Genomic Sci.">
        <title>Genomic Encyclopedia of Bacterial and Archaeal Type Strains, Phase III: the genomes of soil and plant-associated and newly described type strains.</title>
        <authorList>
            <person name="Whitman W.B."/>
            <person name="Woyke T."/>
            <person name="Klenk H.P."/>
            <person name="Zhou Y."/>
            <person name="Lilburn T.G."/>
            <person name="Beck B.J."/>
            <person name="De Vos P."/>
            <person name="Vandamme P."/>
            <person name="Eisen J.A."/>
            <person name="Garrity G."/>
            <person name="Hugenholtz P."/>
            <person name="Kyrpides N.C."/>
        </authorList>
    </citation>
    <scope>NUCLEOTIDE SEQUENCE [LARGE SCALE GENOMIC DNA]</scope>
    <source>
        <strain evidence="4 5">CGMCC 1.10116</strain>
    </source>
</reference>
<dbReference type="AlphaFoldDB" id="A0A562QHL5"/>
<sequence>MRKQTIIGFIIVIIGLNILFDAMNISTGSFVAPLIFFAIGMFFYQRKHTFLSMFFFIVSASIFFDQILGMNLIGLLIAFVALYYGIRLVRSPNKKREQKVKHKKRRKKEKAKEDIQPVEIKDQEIEGEIKLPLSLKEPFEYNNVEREFLKPPIRRNWIGDIHYTGEAFELNDLMIWNGIGDVRLDLTKAMIPEGETVIIVQGMICQINFFVPDDLAVTIVASSFIGEVSLFHEKQDGLNQQLSVATKGYKQAPRRVKLVLSSVIGEVKVRAV</sequence>
<evidence type="ECO:0000313" key="5">
    <source>
        <dbReference type="Proteomes" id="UP000315711"/>
    </source>
</evidence>
<protein>
    <submittedName>
        <fullName evidence="4">Lia operon protein LiaF</fullName>
    </submittedName>
</protein>
<dbReference type="PIRSF" id="PIRSF031509">
    <property type="entry name" value="Cell_wall_LiaF/YvqF"/>
    <property type="match status" value="1"/>
</dbReference>
<evidence type="ECO:0000313" key="4">
    <source>
        <dbReference type="EMBL" id="TWI56229.1"/>
    </source>
</evidence>
<dbReference type="EMBL" id="VLKZ01000005">
    <property type="protein sequence ID" value="TWI56229.1"/>
    <property type="molecule type" value="Genomic_DNA"/>
</dbReference>
<proteinExistence type="predicted"/>
<name>A0A562QHL5_9BACI</name>
<dbReference type="InterPro" id="IPR016975">
    <property type="entry name" value="Cell_wall_LiaF"/>
</dbReference>
<organism evidence="4 5">
    <name type="scientific">Halalkalibacter nanhaiisediminis</name>
    <dbReference type="NCBI Taxonomy" id="688079"/>
    <lineage>
        <taxon>Bacteria</taxon>
        <taxon>Bacillati</taxon>
        <taxon>Bacillota</taxon>
        <taxon>Bacilli</taxon>
        <taxon>Bacillales</taxon>
        <taxon>Bacillaceae</taxon>
        <taxon>Halalkalibacter</taxon>
    </lineage>
</organism>
<dbReference type="InterPro" id="IPR054331">
    <property type="entry name" value="LiaF_TM"/>
</dbReference>
<keyword evidence="1" id="KW-1133">Transmembrane helix</keyword>
<keyword evidence="1" id="KW-0472">Membrane</keyword>
<evidence type="ECO:0000256" key="1">
    <source>
        <dbReference type="SAM" id="Phobius"/>
    </source>
</evidence>
<feature type="domain" description="Cell wall-active antibiotics response LiaF-like C-terminal" evidence="2">
    <location>
        <begin position="157"/>
        <end position="269"/>
    </location>
</feature>
<feature type="transmembrane region" description="Helical" evidence="1">
    <location>
        <begin position="6"/>
        <end position="36"/>
    </location>
</feature>
<dbReference type="Pfam" id="PF09922">
    <property type="entry name" value="LiaF-like_C"/>
    <property type="match status" value="1"/>
</dbReference>
<feature type="domain" description="LiaF transmembrane" evidence="3">
    <location>
        <begin position="6"/>
        <end position="95"/>
    </location>
</feature>
<dbReference type="InterPro" id="IPR047793">
    <property type="entry name" value="LiaF_C"/>
</dbReference>